<dbReference type="Pfam" id="PF08640">
    <property type="entry name" value="U3_assoc_6"/>
    <property type="match status" value="1"/>
</dbReference>
<evidence type="ECO:0000256" key="2">
    <source>
        <dbReference type="ARBA" id="ARBA00022552"/>
    </source>
</evidence>
<dbReference type="KEGG" id="gmw:113521270"/>
<evidence type="ECO:0000256" key="4">
    <source>
        <dbReference type="ARBA" id="ARBA00023242"/>
    </source>
</evidence>
<dbReference type="SUPFAM" id="SSF48452">
    <property type="entry name" value="TPR-like"/>
    <property type="match status" value="1"/>
</dbReference>
<feature type="domain" description="U3 small nucleolar RNA-associated protein 6 homolog C-terminal" evidence="6">
    <location>
        <begin position="293"/>
        <end position="547"/>
    </location>
</feature>
<sequence length="567" mass="67562">MAEQVNQRIEDMINELEQMRRTNLFDDEEIREISRKRKEFEYRIQRRVKSKEDFINYIAYELLLLENISLRRKQNKMNEKKNDIEYAIARRMNKVFKQFIYRFQNDIEIYFEYMKFCRSVGFDHAISGIIGQMLQIHGDKPKMWLLASKWERLEQNNLKAAKQFLLKGIHRHPESQVLYLELFEIELTLLYQAETDEDKEKQIKIADVVWRNGIKNINNVTFLFDLCNLCLKCETDKFLTDNIKKEIWSRLDQKEVWSYIASKELEGCHWEECEEFLNSEHDYSQEINIFMGLYEEALQRFPDEKLCTKYIHELLGVQERICSDYQKIRAVKQAWLFAHDNGLLTNDLYAFGISMLKLENEISNSDLMEILNNAAKKNPQARCIWEEKLLLNNSDEKKMLSIAQEASKVLKSDDALYIWNLLLDNVKSNDMLKNLHKRFQNCENIVILTIKPKLLQKMYDYIGLKAARDLYEEFIKTPPLQVEVHKVMIDIEKTQDKPNSKNIRKCYEMLIQLHGTDNFDLWMEYMKFETDSGNVQAVPNIYRRAIGSLKKELADEFIKAQTLAKLN</sequence>
<dbReference type="AlphaFoldDB" id="A0A6J1WZV5"/>
<evidence type="ECO:0000259" key="6">
    <source>
        <dbReference type="Pfam" id="PF24892"/>
    </source>
</evidence>
<keyword evidence="7" id="KW-1185">Reference proteome</keyword>
<dbReference type="GO" id="GO:0000462">
    <property type="term" value="P:maturation of SSU-rRNA from tricistronic rRNA transcript (SSU-rRNA, 5.8S rRNA, LSU-rRNA)"/>
    <property type="evidence" value="ECO:0007669"/>
    <property type="project" value="InterPro"/>
</dbReference>
<dbReference type="GO" id="GO:0032040">
    <property type="term" value="C:small-subunit processome"/>
    <property type="evidence" value="ECO:0007669"/>
    <property type="project" value="TreeGrafter"/>
</dbReference>
<evidence type="ECO:0000256" key="3">
    <source>
        <dbReference type="ARBA" id="ARBA00022737"/>
    </source>
</evidence>
<feature type="domain" description="U3 small nucleolar RNA-associated protein 6 N-terminal" evidence="5">
    <location>
        <begin position="9"/>
        <end position="91"/>
    </location>
</feature>
<keyword evidence="4" id="KW-0539">Nucleus</keyword>
<evidence type="ECO:0000259" key="5">
    <source>
        <dbReference type="Pfam" id="PF08640"/>
    </source>
</evidence>
<dbReference type="PANTHER" id="PTHR23271">
    <property type="entry name" value="HEPATOCELLULAR CARCINOMA-ASSOCIATED ANTIGEN 66"/>
    <property type="match status" value="1"/>
</dbReference>
<dbReference type="GeneID" id="113521270"/>
<evidence type="ECO:0000313" key="8">
    <source>
        <dbReference type="RefSeq" id="XP_026762558.2"/>
    </source>
</evidence>
<dbReference type="GO" id="GO:0034388">
    <property type="term" value="C:Pwp2p-containing subcomplex of 90S preribosome"/>
    <property type="evidence" value="ECO:0007669"/>
    <property type="project" value="TreeGrafter"/>
</dbReference>
<dbReference type="InterPro" id="IPR011990">
    <property type="entry name" value="TPR-like_helical_dom_sf"/>
</dbReference>
<dbReference type="Pfam" id="PF24892">
    <property type="entry name" value="UTP6_C"/>
    <property type="match status" value="1"/>
</dbReference>
<dbReference type="PANTHER" id="PTHR23271:SF1">
    <property type="entry name" value="U3 SMALL NUCLEOLAR RNA-ASSOCIATED PROTEIN 6 HOMOLOG"/>
    <property type="match status" value="1"/>
</dbReference>
<comment type="subcellular location">
    <subcellularLocation>
        <location evidence="1">Nucleus</location>
        <location evidence="1">Nucleolus</location>
    </subcellularLocation>
</comment>
<reference evidence="8" key="1">
    <citation type="submission" date="2025-08" db="UniProtKB">
        <authorList>
            <consortium name="RefSeq"/>
        </authorList>
    </citation>
    <scope>IDENTIFICATION</scope>
    <source>
        <tissue evidence="8">Whole larvae</tissue>
    </source>
</reference>
<accession>A0A6J1WZV5</accession>
<dbReference type="GO" id="GO:0030515">
    <property type="term" value="F:snoRNA binding"/>
    <property type="evidence" value="ECO:0007669"/>
    <property type="project" value="InterPro"/>
</dbReference>
<organism evidence="7 8">
    <name type="scientific">Galleria mellonella</name>
    <name type="common">Greater wax moth</name>
    <dbReference type="NCBI Taxonomy" id="7137"/>
    <lineage>
        <taxon>Eukaryota</taxon>
        <taxon>Metazoa</taxon>
        <taxon>Ecdysozoa</taxon>
        <taxon>Arthropoda</taxon>
        <taxon>Hexapoda</taxon>
        <taxon>Insecta</taxon>
        <taxon>Pterygota</taxon>
        <taxon>Neoptera</taxon>
        <taxon>Endopterygota</taxon>
        <taxon>Lepidoptera</taxon>
        <taxon>Glossata</taxon>
        <taxon>Ditrysia</taxon>
        <taxon>Pyraloidea</taxon>
        <taxon>Pyralidae</taxon>
        <taxon>Galleriinae</taxon>
        <taxon>Galleria</taxon>
    </lineage>
</organism>
<dbReference type="InterPro" id="IPR013949">
    <property type="entry name" value="Utp6"/>
</dbReference>
<keyword evidence="3" id="KW-0677">Repeat</keyword>
<dbReference type="FunCoup" id="A0A6J1WZV5">
    <property type="interactions" value="1241"/>
</dbReference>
<evidence type="ECO:0000313" key="7">
    <source>
        <dbReference type="Proteomes" id="UP001652740"/>
    </source>
</evidence>
<dbReference type="InterPro" id="IPR056907">
    <property type="entry name" value="UTP6_C"/>
</dbReference>
<dbReference type="Gene3D" id="1.25.40.10">
    <property type="entry name" value="Tetratricopeptide repeat domain"/>
    <property type="match status" value="2"/>
</dbReference>
<dbReference type="InterPro" id="IPR055347">
    <property type="entry name" value="UTP6_N"/>
</dbReference>
<proteinExistence type="predicted"/>
<dbReference type="RefSeq" id="XP_026762558.2">
    <property type="nucleotide sequence ID" value="XM_026906757.3"/>
</dbReference>
<keyword evidence="2" id="KW-0698">rRNA processing</keyword>
<name>A0A6J1WZV5_GALME</name>
<dbReference type="Proteomes" id="UP001652740">
    <property type="component" value="Unplaced"/>
</dbReference>
<dbReference type="InParanoid" id="A0A6J1WZV5"/>
<protein>
    <submittedName>
        <fullName evidence="8">U3 small nucleolar RNA-associated protein 6 homolog</fullName>
    </submittedName>
</protein>
<evidence type="ECO:0000256" key="1">
    <source>
        <dbReference type="ARBA" id="ARBA00004604"/>
    </source>
</evidence>
<gene>
    <name evidence="8" type="primary">LOC113521270</name>
</gene>